<reference evidence="2" key="1">
    <citation type="journal article" date="2021" name="Mol. Plant Microbe Interact.">
        <title>Complete Genome Sequence of the Plant-Pathogenic Fungus Colletotrichum lupini.</title>
        <authorList>
            <person name="Baroncelli R."/>
            <person name="Pensec F."/>
            <person name="Da Lio D."/>
            <person name="Boufleur T."/>
            <person name="Vicente I."/>
            <person name="Sarrocco S."/>
            <person name="Picot A."/>
            <person name="Baraldi E."/>
            <person name="Sukno S."/>
            <person name="Thon M."/>
            <person name="Le Floch G."/>
        </authorList>
    </citation>
    <scope>NUCLEOTIDE SEQUENCE</scope>
    <source>
        <strain evidence="2">IMI 504893</strain>
    </source>
</reference>
<sequence length="468" mass="52209">MTAMVAAILTQSFGWMLHVEVEVRSEDFDGGTVVIKDYPGHETRFLSSLRDVEADWKCVPLTRENTTRRYSACNTEERDWELKMYRDSIDARFQIIGPPNCCPLPHNRRMKKVFPHLMVAFLDTYRKSPELLLEQLRRGKKRLEMRTVSNPLGIPYVVLQMGMVSFLCDHDSVKAWSLGAQLLDSRHGDAQSSILSWSLSAVLQDKTPPLEAVCDSVSMAGAATLREVNINIVVSKQCLPPKILDNHYAVERIHLRDVAAPPRCNNILTGKSKKEAGLGYSPSSSAASHPLTKRQQKAKTQADKEADKKANPPPKRKRPAKPSKSAKKQAPTADEADSQHATDAEPRIEKQQPPIRPPRSREPSQHIQIHCGRVTDNLAEVINHLMGDLCLEAHKYLHLIILLLGKEAEYCARLQTENTGPGSIHRRGKGVVIVGTQHGLSRSIPQTEPVVGKTSYNRSVTMSVVIQS</sequence>
<feature type="compositionally biased region" description="Basic and acidic residues" evidence="1">
    <location>
        <begin position="300"/>
        <end position="310"/>
    </location>
</feature>
<evidence type="ECO:0000313" key="3">
    <source>
        <dbReference type="Proteomes" id="UP000830671"/>
    </source>
</evidence>
<evidence type="ECO:0000313" key="2">
    <source>
        <dbReference type="EMBL" id="UQC83411.1"/>
    </source>
</evidence>
<feature type="compositionally biased region" description="Basic and acidic residues" evidence="1">
    <location>
        <begin position="337"/>
        <end position="350"/>
    </location>
</feature>
<dbReference type="EMBL" id="CP019476">
    <property type="protein sequence ID" value="UQC83411.1"/>
    <property type="molecule type" value="Genomic_DNA"/>
</dbReference>
<name>A0A9Q8SV54_9PEZI</name>
<dbReference type="GeneID" id="73342897"/>
<keyword evidence="3" id="KW-1185">Reference proteome</keyword>
<dbReference type="KEGG" id="clup:CLUP02_08906"/>
<dbReference type="AlphaFoldDB" id="A0A9Q8SV54"/>
<feature type="region of interest" description="Disordered" evidence="1">
    <location>
        <begin position="273"/>
        <end position="366"/>
    </location>
</feature>
<proteinExistence type="predicted"/>
<feature type="compositionally biased region" description="Basic residues" evidence="1">
    <location>
        <begin position="314"/>
        <end position="327"/>
    </location>
</feature>
<organism evidence="2 3">
    <name type="scientific">Colletotrichum lupini</name>
    <dbReference type="NCBI Taxonomy" id="145971"/>
    <lineage>
        <taxon>Eukaryota</taxon>
        <taxon>Fungi</taxon>
        <taxon>Dikarya</taxon>
        <taxon>Ascomycota</taxon>
        <taxon>Pezizomycotina</taxon>
        <taxon>Sordariomycetes</taxon>
        <taxon>Hypocreomycetidae</taxon>
        <taxon>Glomerellales</taxon>
        <taxon>Glomerellaceae</taxon>
        <taxon>Colletotrichum</taxon>
        <taxon>Colletotrichum acutatum species complex</taxon>
    </lineage>
</organism>
<dbReference type="RefSeq" id="XP_049145030.1">
    <property type="nucleotide sequence ID" value="XM_049287887.1"/>
</dbReference>
<accession>A0A9Q8SV54</accession>
<evidence type="ECO:0000256" key="1">
    <source>
        <dbReference type="SAM" id="MobiDB-lite"/>
    </source>
</evidence>
<protein>
    <submittedName>
        <fullName evidence="2">Uncharacterized protein</fullName>
    </submittedName>
</protein>
<gene>
    <name evidence="2" type="ORF">CLUP02_08906</name>
</gene>
<dbReference type="Proteomes" id="UP000830671">
    <property type="component" value="Chromosome 4"/>
</dbReference>